<dbReference type="InterPro" id="IPR029052">
    <property type="entry name" value="Metallo-depent_PP-like"/>
</dbReference>
<evidence type="ECO:0000313" key="3">
    <source>
        <dbReference type="Proteomes" id="UP000010420"/>
    </source>
</evidence>
<reference evidence="2 3" key="1">
    <citation type="submission" date="2012-05" db="EMBL/GenBank/DDBJ databases">
        <authorList>
            <person name="Weinstock G."/>
            <person name="Sodergren E."/>
            <person name="Lobos E.A."/>
            <person name="Fulton L."/>
            <person name="Fulton R."/>
            <person name="Courtney L."/>
            <person name="Fronick C."/>
            <person name="O'Laughlin M."/>
            <person name="Godfrey J."/>
            <person name="Wilson R.M."/>
            <person name="Miner T."/>
            <person name="Farmer C."/>
            <person name="Delehaunty K."/>
            <person name="Cordes M."/>
            <person name="Minx P."/>
            <person name="Tomlinson C."/>
            <person name="Chen J."/>
            <person name="Wollam A."/>
            <person name="Pepin K.H."/>
            <person name="Bhonagiri V."/>
            <person name="Zhang X."/>
            <person name="Suruliraj S."/>
            <person name="Warren W."/>
            <person name="Mitreva M."/>
            <person name="Mardis E.R."/>
            <person name="Wilson R.K."/>
        </authorList>
    </citation>
    <scope>NUCLEOTIDE SEQUENCE [LARGE SCALE GENOMIC DNA]</scope>
    <source>
        <strain evidence="2 3">DSM 1785</strain>
    </source>
</reference>
<dbReference type="Proteomes" id="UP000010420">
    <property type="component" value="Unassembled WGS sequence"/>
</dbReference>
<dbReference type="STRING" id="545697.HMPREF0216_02477"/>
<dbReference type="PANTHER" id="PTHR31302:SF0">
    <property type="entry name" value="TRANSMEMBRANE PROTEIN WITH METALLOPHOSPHOESTERASE DOMAIN"/>
    <property type="match status" value="1"/>
</dbReference>
<evidence type="ECO:0000313" key="2">
    <source>
        <dbReference type="EMBL" id="EKY25378.1"/>
    </source>
</evidence>
<sequence>MIGVISIAALAYGFFYFENNCIDTSKIKINCNIKNSIRMVQISDLHSKEFGKNNKRLYKSILSNNPDFVVATGDIIDSNMKNIDKIVRFLGDLNKYTAVFYIPGNNEMRCEALEEIIYKLKKEKIYVLENEIISIDIHNEKINILGLVEERIDRGEFINHKAKSKYIYKDAHKLFKELDNKNGLKIVLSGRVDRFV</sequence>
<dbReference type="EMBL" id="AMEZ01000070">
    <property type="protein sequence ID" value="EKY25378.1"/>
    <property type="molecule type" value="Genomic_DNA"/>
</dbReference>
<dbReference type="Gene3D" id="3.60.21.10">
    <property type="match status" value="1"/>
</dbReference>
<feature type="domain" description="Calcineurin-like phosphoesterase" evidence="1">
    <location>
        <begin position="38"/>
        <end position="177"/>
    </location>
</feature>
<keyword evidence="3" id="KW-1185">Reference proteome</keyword>
<protein>
    <recommendedName>
        <fullName evidence="1">Calcineurin-like phosphoesterase domain-containing protein</fullName>
    </recommendedName>
</protein>
<dbReference type="InterPro" id="IPR051158">
    <property type="entry name" value="Metallophosphoesterase_sf"/>
</dbReference>
<dbReference type="eggNOG" id="COG1408">
    <property type="taxonomic scope" value="Bacteria"/>
</dbReference>
<name>L1QBN4_9CLOT</name>
<accession>L1QBN4</accession>
<dbReference type="SUPFAM" id="SSF56300">
    <property type="entry name" value="Metallo-dependent phosphatases"/>
    <property type="match status" value="1"/>
</dbReference>
<gene>
    <name evidence="2" type="ORF">HMPREF0216_02477</name>
</gene>
<dbReference type="HOGENOM" id="CLU_1388143_0_0_9"/>
<dbReference type="RefSeq" id="WP_005214396.1">
    <property type="nucleotide sequence ID" value="NZ_KB291660.1"/>
</dbReference>
<dbReference type="OrthoDB" id="9780884at2"/>
<proteinExistence type="predicted"/>
<dbReference type="PANTHER" id="PTHR31302">
    <property type="entry name" value="TRANSMEMBRANE PROTEIN WITH METALLOPHOSPHOESTERASE DOMAIN-RELATED"/>
    <property type="match status" value="1"/>
</dbReference>
<evidence type="ECO:0000259" key="1">
    <source>
        <dbReference type="Pfam" id="PF00149"/>
    </source>
</evidence>
<dbReference type="Pfam" id="PF00149">
    <property type="entry name" value="Metallophos"/>
    <property type="match status" value="1"/>
</dbReference>
<dbReference type="GO" id="GO:0016787">
    <property type="term" value="F:hydrolase activity"/>
    <property type="evidence" value="ECO:0007669"/>
    <property type="project" value="InterPro"/>
</dbReference>
<dbReference type="InterPro" id="IPR004843">
    <property type="entry name" value="Calcineurin-like_PHP"/>
</dbReference>
<comment type="caution">
    <text evidence="2">The sequence shown here is derived from an EMBL/GenBank/DDBJ whole genome shotgun (WGS) entry which is preliminary data.</text>
</comment>
<dbReference type="PATRIC" id="fig|545697.3.peg.2438"/>
<organism evidence="2 3">
    <name type="scientific">Clostridium celatum DSM 1785</name>
    <dbReference type="NCBI Taxonomy" id="545697"/>
    <lineage>
        <taxon>Bacteria</taxon>
        <taxon>Bacillati</taxon>
        <taxon>Bacillota</taxon>
        <taxon>Clostridia</taxon>
        <taxon>Eubacteriales</taxon>
        <taxon>Clostridiaceae</taxon>
        <taxon>Clostridium</taxon>
    </lineage>
</organism>
<dbReference type="AlphaFoldDB" id="L1QBN4"/>